<evidence type="ECO:0000256" key="3">
    <source>
        <dbReference type="ARBA" id="ARBA00022741"/>
    </source>
</evidence>
<evidence type="ECO:0000313" key="9">
    <source>
        <dbReference type="EMBL" id="CCM04156.1"/>
    </source>
</evidence>
<name>J4IB72_9APHY</name>
<feature type="region of interest" description="Disordered" evidence="7">
    <location>
        <begin position="1"/>
        <end position="22"/>
    </location>
</feature>
<dbReference type="InterPro" id="IPR036537">
    <property type="entry name" value="Adaptor_Cbl_N_dom_sf"/>
</dbReference>
<dbReference type="Pfam" id="PF07714">
    <property type="entry name" value="PK_Tyr_Ser-Thr"/>
    <property type="match status" value="1"/>
</dbReference>
<keyword evidence="2" id="KW-0808">Transferase</keyword>
<keyword evidence="4" id="KW-0418">Kinase</keyword>
<evidence type="ECO:0000256" key="4">
    <source>
        <dbReference type="ARBA" id="ARBA00022777"/>
    </source>
</evidence>
<dbReference type="PROSITE" id="PS50011">
    <property type="entry name" value="PROTEIN_KINASE_DOM"/>
    <property type="match status" value="1"/>
</dbReference>
<gene>
    <name evidence="9" type="ORF">FIBRA_06318</name>
</gene>
<dbReference type="PROSITE" id="PS00107">
    <property type="entry name" value="PROTEIN_KINASE_ATP"/>
    <property type="match status" value="1"/>
</dbReference>
<dbReference type="GO" id="GO:0005524">
    <property type="term" value="F:ATP binding"/>
    <property type="evidence" value="ECO:0007669"/>
    <property type="project" value="UniProtKB-UniRule"/>
</dbReference>
<feature type="compositionally biased region" description="Low complexity" evidence="7">
    <location>
        <begin position="8"/>
        <end position="22"/>
    </location>
</feature>
<feature type="compositionally biased region" description="Low complexity" evidence="7">
    <location>
        <begin position="57"/>
        <end position="76"/>
    </location>
</feature>
<feature type="domain" description="Protein kinase" evidence="8">
    <location>
        <begin position="578"/>
        <end position="840"/>
    </location>
</feature>
<evidence type="ECO:0000313" key="10">
    <source>
        <dbReference type="Proteomes" id="UP000006352"/>
    </source>
</evidence>
<reference evidence="9 10" key="1">
    <citation type="journal article" date="2012" name="Appl. Environ. Microbiol.">
        <title>Short-read sequencing for genomic analysis of the brown rot fungus Fibroporia radiculosa.</title>
        <authorList>
            <person name="Tang J.D."/>
            <person name="Perkins A.D."/>
            <person name="Sonstegard T.S."/>
            <person name="Schroeder S.G."/>
            <person name="Burgess S.C."/>
            <person name="Diehl S.V."/>
        </authorList>
    </citation>
    <scope>NUCLEOTIDE SEQUENCE [LARGE SCALE GENOMIC DNA]</scope>
    <source>
        <strain evidence="9 10">TFFH 294</strain>
    </source>
</reference>
<dbReference type="Gene3D" id="1.10.510.10">
    <property type="entry name" value="Transferase(Phosphotransferase) domain 1"/>
    <property type="match status" value="1"/>
</dbReference>
<dbReference type="GO" id="GO:0007166">
    <property type="term" value="P:cell surface receptor signaling pathway"/>
    <property type="evidence" value="ECO:0007669"/>
    <property type="project" value="InterPro"/>
</dbReference>
<dbReference type="PANTHER" id="PTHR44329:SF288">
    <property type="entry name" value="MITOGEN-ACTIVATED PROTEIN KINASE KINASE KINASE 20"/>
    <property type="match status" value="1"/>
</dbReference>
<feature type="compositionally biased region" description="Basic and acidic residues" evidence="7">
    <location>
        <begin position="152"/>
        <end position="165"/>
    </location>
</feature>
<dbReference type="InterPro" id="IPR051681">
    <property type="entry name" value="Ser/Thr_Kinases-Pseudokinases"/>
</dbReference>
<sequence>MMRDSDNPIAPTTSSHSIPIPRIRSTYLDDELESDVDFAEERENQLKISSHRQGLASSTVSTSPPVSYPETPSPSSFIDAPRSLPISFSRNRRADPNLYADDTLSSSPDDILLNAVRRTRSTLYPSDRRDNVPPLEHNVEPQSYPMSRNMLHSREVPWPHRDGSPRSDGGWSDLHQRMGNHNGGNAQFSYLAPLSPLKSASRGEIGQTDISAREKPSSQQHSSSWWTSLEPNRRPWGEHGKNGATKTDLDSTGKRVMDIASRILGITANVAYEVLSVGAELLSTTHVEELSGAAKALLRIWDDLQAVDMNRAACLRLTDRSATILSAIYTEIIEAGGEVGEEMRNPILRLTEAFAQIETFMKKQNGRPFLIRYFRRDEIRQNIQDCLHQLDQVVWMFHIAISMHIFKVIMQMEKESRIAKPPSATPVVRTLSSSSLSAHGFASGSQDSTTKRVGLQEARQQMQAVTSRQEEDDFFHDYADLRQILHDALRSHSDVEMVKLLQVRRDEIPEALRALRDISAEVQQGHINPIHSPMASRSPLIPTWSHLDQEFVQGSIDVLTRLSDGQPLPPWTISRFEVERGEQIGYGHFSDVYKGAWKGEVVAIKVLARFAPRDLFVKEVKIWRNLQHPLVLKLIGASSTSSDPPWFFVSPYFAEGNLVTYLRRLPSLDLVDPPAMIHDIALGMDYLHRQQILHGDLKGTNVLINDQGRCIIADFGMSRLKSEVYRLSRKSPPDGTLQWQAPEFMAGTSGLTEATDVYSFAICCVEILSKGELPWRHSPSDIILRQLVIVENRRPPIPEVQANWSSPLATLIQSCWDRDESHRPAFQSIVRTLKGLRQFRSMTRDVGISPLDSPERCDYKLQSLRDGLPESSTITDSIRTSYRSHTPSAISHFSVLPTTHDSYPSSPLVYDVHREALYREELRHEFHPSLTLALWHPTHIVPGAVGFLSKERGEFITLFNAFKPTQIPEGAVLRSLETYGDTKMVHLRDVKRDVPRRGMDLLRISPWTTVSAQQSDRSFVLRGGRVEAYLLTKSTKRYFMSSLQPAMTWFMEHINTIVDVYGKQYHISREDLYLVTGTLEAKKHALFVSDNHEDGKLLFIPHPHPQIGQPWGHFAITTDPLSTDTKVSQPSVNKITDGRSKISLVSSLDGYWDTVLVARLRFKAGHVEPTQSW</sequence>
<dbReference type="EMBL" id="HE797143">
    <property type="protein sequence ID" value="CCM04156.1"/>
    <property type="molecule type" value="Genomic_DNA"/>
</dbReference>
<dbReference type="InterPro" id="IPR008271">
    <property type="entry name" value="Ser/Thr_kinase_AS"/>
</dbReference>
<feature type="region of interest" description="Disordered" evidence="7">
    <location>
        <begin position="48"/>
        <end position="81"/>
    </location>
</feature>
<feature type="compositionally biased region" description="Basic and acidic residues" evidence="7">
    <location>
        <begin position="231"/>
        <end position="250"/>
    </location>
</feature>
<dbReference type="STRING" id="599839.J4IB72"/>
<keyword evidence="1" id="KW-0723">Serine/threonine-protein kinase</keyword>
<dbReference type="InParanoid" id="J4IB72"/>
<dbReference type="InterPro" id="IPR000719">
    <property type="entry name" value="Prot_kinase_dom"/>
</dbReference>
<dbReference type="RefSeq" id="XP_012183439.1">
    <property type="nucleotide sequence ID" value="XM_012328049.1"/>
</dbReference>
<keyword evidence="3 6" id="KW-0547">Nucleotide-binding</keyword>
<dbReference type="OrthoDB" id="1668230at2759"/>
<dbReference type="InterPro" id="IPR001245">
    <property type="entry name" value="Ser-Thr/Tyr_kinase_cat_dom"/>
</dbReference>
<feature type="region of interest" description="Disordered" evidence="7">
    <location>
        <begin position="123"/>
        <end position="250"/>
    </location>
</feature>
<dbReference type="HOGENOM" id="CLU_001450_0_0_1"/>
<keyword evidence="10" id="KW-1185">Reference proteome</keyword>
<dbReference type="InterPro" id="IPR011009">
    <property type="entry name" value="Kinase-like_dom_sf"/>
</dbReference>
<protein>
    <recommendedName>
        <fullName evidence="8">Protein kinase domain-containing protein</fullName>
    </recommendedName>
</protein>
<feature type="binding site" evidence="6">
    <location>
        <position position="605"/>
    </location>
    <ligand>
        <name>ATP</name>
        <dbReference type="ChEBI" id="CHEBI:30616"/>
    </ligand>
</feature>
<dbReference type="AlphaFoldDB" id="J4IB72"/>
<evidence type="ECO:0000256" key="1">
    <source>
        <dbReference type="ARBA" id="ARBA00022527"/>
    </source>
</evidence>
<dbReference type="CDD" id="cd21037">
    <property type="entry name" value="MLKL_NTD"/>
    <property type="match status" value="1"/>
</dbReference>
<dbReference type="InterPro" id="IPR059179">
    <property type="entry name" value="MLKL-like_MCAfunc"/>
</dbReference>
<evidence type="ECO:0000256" key="6">
    <source>
        <dbReference type="PROSITE-ProRule" id="PRU10141"/>
    </source>
</evidence>
<accession>J4IB72</accession>
<evidence type="ECO:0000259" key="8">
    <source>
        <dbReference type="PROSITE" id="PS50011"/>
    </source>
</evidence>
<proteinExistence type="predicted"/>
<dbReference type="Proteomes" id="UP000006352">
    <property type="component" value="Unassembled WGS sequence"/>
</dbReference>
<dbReference type="SUPFAM" id="SSF56112">
    <property type="entry name" value="Protein kinase-like (PK-like)"/>
    <property type="match status" value="1"/>
</dbReference>
<evidence type="ECO:0000256" key="7">
    <source>
        <dbReference type="SAM" id="MobiDB-lite"/>
    </source>
</evidence>
<dbReference type="GO" id="GO:0004674">
    <property type="term" value="F:protein serine/threonine kinase activity"/>
    <property type="evidence" value="ECO:0007669"/>
    <property type="project" value="UniProtKB-KW"/>
</dbReference>
<dbReference type="SMART" id="SM00220">
    <property type="entry name" value="S_TKc"/>
    <property type="match status" value="1"/>
</dbReference>
<dbReference type="GeneID" id="24099067"/>
<feature type="region of interest" description="Disordered" evidence="7">
    <location>
        <begin position="437"/>
        <end position="460"/>
    </location>
</feature>
<keyword evidence="5 6" id="KW-0067">ATP-binding</keyword>
<dbReference type="Gene3D" id="1.20.930.20">
    <property type="entry name" value="Adaptor protein Cbl, N-terminal domain"/>
    <property type="match status" value="1"/>
</dbReference>
<organism evidence="9 10">
    <name type="scientific">Fibroporia radiculosa</name>
    <dbReference type="NCBI Taxonomy" id="599839"/>
    <lineage>
        <taxon>Eukaryota</taxon>
        <taxon>Fungi</taxon>
        <taxon>Dikarya</taxon>
        <taxon>Basidiomycota</taxon>
        <taxon>Agaricomycotina</taxon>
        <taxon>Agaricomycetes</taxon>
        <taxon>Polyporales</taxon>
        <taxon>Fibroporiaceae</taxon>
        <taxon>Fibroporia</taxon>
    </lineage>
</organism>
<evidence type="ECO:0000256" key="2">
    <source>
        <dbReference type="ARBA" id="ARBA00022679"/>
    </source>
</evidence>
<dbReference type="InterPro" id="IPR017441">
    <property type="entry name" value="Protein_kinase_ATP_BS"/>
</dbReference>
<feature type="compositionally biased region" description="Low complexity" evidence="7">
    <location>
        <begin position="217"/>
        <end position="228"/>
    </location>
</feature>
<dbReference type="PROSITE" id="PS00108">
    <property type="entry name" value="PROTEIN_KINASE_ST"/>
    <property type="match status" value="1"/>
</dbReference>
<evidence type="ECO:0000256" key="5">
    <source>
        <dbReference type="ARBA" id="ARBA00022840"/>
    </source>
</evidence>
<dbReference type="PANTHER" id="PTHR44329">
    <property type="entry name" value="SERINE/THREONINE-PROTEIN KINASE TNNI3K-RELATED"/>
    <property type="match status" value="1"/>
</dbReference>